<sequence length="752" mass="84182">MDFVGFETFTDHDVLPAPQPSLPLPLKSNIETLGAKLPNLKDLKSLLQSHAGKDERAEEDLGVQLADKYAKLSLLLLDDSSSSKHDKPTDSTAHERLRTDALSLRLSRALNPSISDTRMRELFENLEPMVSERPELVNSGIDGSIARKNLRGAIEVDLLSINSKKLAEYSKVVKNLEYLGTRLGTLTHLVEETNQVLVQDTEATAGLRAEIGACTSEKTAINLKKSLLTTFRQKFTLNEYEQFLLTSGELNADFFVALKRAECITEECLVLLALDNPALGNQIMASTNALIEKAKKNITLFCTKSLSDGNLQNSKGKLLTLHSCLRHLKERPEQLKAIMDAFVQSRSSVLLDDFKAQVTGQEKNGFLKNHETYRPVYLSSHDPVRFITDLLAYVHSSAANESEIISGILQNEEYPASTINEIVNQVMRSLAMPVKAKIEEIITLEPKLSVLYLMFNILELYLVMFNKDAHAQVISSSIQDAIDMIQEKFKILLSNRLATIEESNLAKLDLSSDLQPPEWIIEYYSDILPLIDTMKSATILGLSSEKHNELVGLITDRPITIFQKHLDLMSSEFTKREKTLFTLNFLDLIVSKIVPLSLLGDKMLEINHTINDYAETIKEDQFQTLLSDCGLTDYYNIMNMICPTEDDFAEASLYAAVKESKVFDENAVAGVNETIQAVIPTALLDIQLNLMKLNNPIIVNEIMTFSTQRFVRFYRLFAGVIEEYVSTDILTWSPQEIAALLGVGANDDSNDK</sequence>
<comment type="similarity">
    <text evidence="2 10">Belongs to the COG6 family.</text>
</comment>
<dbReference type="Pfam" id="PF06419">
    <property type="entry name" value="COG6_N"/>
    <property type="match status" value="1"/>
</dbReference>
<evidence type="ECO:0000256" key="7">
    <source>
        <dbReference type="ARBA" id="ARBA00023136"/>
    </source>
</evidence>
<evidence type="ECO:0000256" key="8">
    <source>
        <dbReference type="ARBA" id="ARBA00031348"/>
    </source>
</evidence>
<dbReference type="GO" id="GO:0017119">
    <property type="term" value="C:Golgi transport complex"/>
    <property type="evidence" value="ECO:0007669"/>
    <property type="project" value="UniProtKB-UniRule"/>
</dbReference>
<gene>
    <name evidence="13" type="primary">MPUL0C02850</name>
    <name evidence="13" type="ORF">METSCH_C02850</name>
</gene>
<comment type="subunit">
    <text evidence="10">Component of the conserved oligomeric Golgi complex.</text>
</comment>
<evidence type="ECO:0000313" key="13">
    <source>
        <dbReference type="EMBL" id="QBM88319.1"/>
    </source>
</evidence>
<dbReference type="Pfam" id="PF20653">
    <property type="entry name" value="COG6_C"/>
    <property type="match status" value="1"/>
</dbReference>
<dbReference type="PANTHER" id="PTHR21506:SF0">
    <property type="entry name" value="CONSERVED OLIGOMERIC GOLGI COMPLEX SUBUNIT 6"/>
    <property type="match status" value="1"/>
</dbReference>
<evidence type="ECO:0000256" key="4">
    <source>
        <dbReference type="ARBA" id="ARBA00022448"/>
    </source>
</evidence>
<evidence type="ECO:0000256" key="10">
    <source>
        <dbReference type="RuleBase" id="RU365075"/>
    </source>
</evidence>
<keyword evidence="5 10" id="KW-0653">Protein transport</keyword>
<evidence type="ECO:0000256" key="5">
    <source>
        <dbReference type="ARBA" id="ARBA00022927"/>
    </source>
</evidence>
<dbReference type="InterPro" id="IPR010490">
    <property type="entry name" value="COG6"/>
</dbReference>
<name>A0A4P6XN69_9ASCO</name>
<dbReference type="Proteomes" id="UP000292447">
    <property type="component" value="Chromosome III"/>
</dbReference>
<dbReference type="EMBL" id="CP034458">
    <property type="protein sequence ID" value="QBM88319.1"/>
    <property type="molecule type" value="Genomic_DNA"/>
</dbReference>
<comment type="function">
    <text evidence="9">Acts as a component of the peripheral membrane COG complex that is involved in intra-Golgi protein trafficking. COG is located at the cis-Golgi, and regulates tethering of retrograde intra-Golgi vesicles and possibly a number of other membrane trafficking events.</text>
</comment>
<dbReference type="SMART" id="SM01087">
    <property type="entry name" value="COG6"/>
    <property type="match status" value="1"/>
</dbReference>
<dbReference type="AlphaFoldDB" id="A0A4P6XN69"/>
<dbReference type="PANTHER" id="PTHR21506">
    <property type="entry name" value="COMPONENT OF OLIGOMERIC GOLGI COMPLEX 6"/>
    <property type="match status" value="1"/>
</dbReference>
<dbReference type="GO" id="GO:0006891">
    <property type="term" value="P:intra-Golgi vesicle-mediated transport"/>
    <property type="evidence" value="ECO:0007669"/>
    <property type="project" value="UniProtKB-UniRule"/>
</dbReference>
<dbReference type="InterPro" id="IPR048369">
    <property type="entry name" value="COG6_C"/>
</dbReference>
<dbReference type="GO" id="GO:0000139">
    <property type="term" value="C:Golgi membrane"/>
    <property type="evidence" value="ECO:0007669"/>
    <property type="project" value="UniProtKB-SubCell"/>
</dbReference>
<keyword evidence="14" id="KW-1185">Reference proteome</keyword>
<keyword evidence="7 10" id="KW-0472">Membrane</keyword>
<proteinExistence type="inferred from homology"/>
<keyword evidence="6 10" id="KW-0333">Golgi apparatus</keyword>
<evidence type="ECO:0000256" key="9">
    <source>
        <dbReference type="ARBA" id="ARBA00043873"/>
    </source>
</evidence>
<evidence type="ECO:0000256" key="2">
    <source>
        <dbReference type="ARBA" id="ARBA00011023"/>
    </source>
</evidence>
<comment type="function">
    <text evidence="10">Acts as component of the peripheral membrane COG complex that is involved in intra-Golgi protein trafficking. COG is located at the cis-Golgi, and regulates tethering of retrograde intra-Golgi vesicles and possibly a number of other membrane trafficking events.</text>
</comment>
<accession>A0A4P6XN69</accession>
<evidence type="ECO:0000313" key="14">
    <source>
        <dbReference type="Proteomes" id="UP000292447"/>
    </source>
</evidence>
<keyword evidence="4 10" id="KW-0813">Transport</keyword>
<dbReference type="InterPro" id="IPR048368">
    <property type="entry name" value="COG6_N"/>
</dbReference>
<evidence type="ECO:0000256" key="6">
    <source>
        <dbReference type="ARBA" id="ARBA00023034"/>
    </source>
</evidence>
<feature type="domain" description="Conserved Oligomeric Golgi complex subunit 6 C-terminal" evidence="12">
    <location>
        <begin position="278"/>
        <end position="741"/>
    </location>
</feature>
<protein>
    <recommendedName>
        <fullName evidence="3 10">Conserved oligomeric Golgi complex subunit 6</fullName>
        <shortName evidence="10">COG complex subunit 6</shortName>
    </recommendedName>
    <alternativeName>
        <fullName evidence="8 10">Component of oligomeric Golgi complex 6</fullName>
    </alternativeName>
</protein>
<evidence type="ECO:0000259" key="11">
    <source>
        <dbReference type="Pfam" id="PF06419"/>
    </source>
</evidence>
<organism evidence="13 14">
    <name type="scientific">Metschnikowia aff. pulcherrima</name>
    <dbReference type="NCBI Taxonomy" id="2163413"/>
    <lineage>
        <taxon>Eukaryota</taxon>
        <taxon>Fungi</taxon>
        <taxon>Dikarya</taxon>
        <taxon>Ascomycota</taxon>
        <taxon>Saccharomycotina</taxon>
        <taxon>Pichiomycetes</taxon>
        <taxon>Metschnikowiaceae</taxon>
        <taxon>Metschnikowia</taxon>
    </lineage>
</organism>
<evidence type="ECO:0000256" key="1">
    <source>
        <dbReference type="ARBA" id="ARBA00004395"/>
    </source>
</evidence>
<evidence type="ECO:0000259" key="12">
    <source>
        <dbReference type="Pfam" id="PF20653"/>
    </source>
</evidence>
<feature type="domain" description="Conserved oligomeric complex COG6 N-terminal" evidence="11">
    <location>
        <begin position="146"/>
        <end position="248"/>
    </location>
</feature>
<dbReference type="GO" id="GO:0015031">
    <property type="term" value="P:protein transport"/>
    <property type="evidence" value="ECO:0007669"/>
    <property type="project" value="UniProtKB-KW"/>
</dbReference>
<evidence type="ECO:0000256" key="3">
    <source>
        <dbReference type="ARBA" id="ARBA00020973"/>
    </source>
</evidence>
<reference evidence="14" key="1">
    <citation type="submission" date="2019-03" db="EMBL/GenBank/DDBJ databases">
        <title>Snf2 controls pulcherriminic acid biosynthesis and connects pigmentation and antifungal activity of the yeast Metschnikowia pulcherrima.</title>
        <authorList>
            <person name="Gore-Lloyd D."/>
            <person name="Sumann I."/>
            <person name="Brachmann A.O."/>
            <person name="Schneeberger K."/>
            <person name="Ortiz-Merino R.A."/>
            <person name="Moreno-Beltran M."/>
            <person name="Schlaefli M."/>
            <person name="Kirner P."/>
            <person name="Santos Kron A."/>
            <person name="Wolfe K.H."/>
            <person name="Piel J."/>
            <person name="Ahrens C.H."/>
            <person name="Henk D."/>
            <person name="Freimoser F.M."/>
        </authorList>
    </citation>
    <scope>NUCLEOTIDE SEQUENCE [LARGE SCALE GENOMIC DNA]</scope>
    <source>
        <strain evidence="14">APC 1.2</strain>
    </source>
</reference>
<dbReference type="STRING" id="2163413.A0A4P6XN69"/>
<comment type="subcellular location">
    <subcellularLocation>
        <location evidence="1 10">Golgi apparatus membrane</location>
        <topology evidence="1 10">Peripheral membrane protein</topology>
    </subcellularLocation>
</comment>